<evidence type="ECO:0000313" key="3">
    <source>
        <dbReference type="Proteomes" id="UP001363151"/>
    </source>
</evidence>
<organism evidence="2 3">
    <name type="scientific">Aureococcus anophagefferens</name>
    <name type="common">Harmful bloom alga</name>
    <dbReference type="NCBI Taxonomy" id="44056"/>
    <lineage>
        <taxon>Eukaryota</taxon>
        <taxon>Sar</taxon>
        <taxon>Stramenopiles</taxon>
        <taxon>Ochrophyta</taxon>
        <taxon>Pelagophyceae</taxon>
        <taxon>Pelagomonadales</taxon>
        <taxon>Pelagomonadaceae</taxon>
        <taxon>Aureococcus</taxon>
    </lineage>
</organism>
<reference evidence="2 3" key="1">
    <citation type="submission" date="2024-03" db="EMBL/GenBank/DDBJ databases">
        <title>Aureococcus anophagefferens CCMP1851 and Kratosvirus quantuckense: Draft genome of a second virus-susceptible host strain in the model system.</title>
        <authorList>
            <person name="Chase E."/>
            <person name="Truchon A.R."/>
            <person name="Schepens W."/>
            <person name="Wilhelm S.W."/>
        </authorList>
    </citation>
    <scope>NUCLEOTIDE SEQUENCE [LARGE SCALE GENOMIC DNA]</scope>
    <source>
        <strain evidence="2 3">CCMP1851</strain>
    </source>
</reference>
<gene>
    <name evidence="2" type="ORF">SO694_00155057</name>
</gene>
<proteinExistence type="predicted"/>
<protein>
    <submittedName>
        <fullName evidence="2">Uncharacterized protein</fullName>
    </submittedName>
</protein>
<comment type="caution">
    <text evidence="2">The sequence shown here is derived from an EMBL/GenBank/DDBJ whole genome shotgun (WGS) entry which is preliminary data.</text>
</comment>
<evidence type="ECO:0000313" key="2">
    <source>
        <dbReference type="EMBL" id="KAK7242138.1"/>
    </source>
</evidence>
<evidence type="ECO:0000256" key="1">
    <source>
        <dbReference type="SAM" id="SignalP"/>
    </source>
</evidence>
<keyword evidence="1" id="KW-0732">Signal</keyword>
<sequence length="94" mass="10148">MKSILRFAAVVLLSINPVHAGKKYCEKKGSTEADCLALKAGKKCVWADEACVKDPDAVVAESCKGMKGKEKKKCKKCKGKKGKAKEKCEGKDSK</sequence>
<feature type="chain" id="PRO_5047167609" evidence="1">
    <location>
        <begin position="21"/>
        <end position="94"/>
    </location>
</feature>
<keyword evidence="3" id="KW-1185">Reference proteome</keyword>
<feature type="signal peptide" evidence="1">
    <location>
        <begin position="1"/>
        <end position="20"/>
    </location>
</feature>
<dbReference type="EMBL" id="JBBJCI010000147">
    <property type="protein sequence ID" value="KAK7242138.1"/>
    <property type="molecule type" value="Genomic_DNA"/>
</dbReference>
<dbReference type="Proteomes" id="UP001363151">
    <property type="component" value="Unassembled WGS sequence"/>
</dbReference>
<accession>A0ABR1G0U1</accession>
<name>A0ABR1G0U1_AURAN</name>